<feature type="transmembrane region" description="Helical" evidence="5">
    <location>
        <begin position="160"/>
        <end position="188"/>
    </location>
</feature>
<gene>
    <name evidence="7" type="ORF">DM01DRAFT_250645</name>
</gene>
<dbReference type="Proteomes" id="UP000242146">
    <property type="component" value="Unassembled WGS sequence"/>
</dbReference>
<comment type="subcellular location">
    <subcellularLocation>
        <location evidence="1">Membrane</location>
        <topology evidence="1">Multi-pass membrane protein</topology>
    </subcellularLocation>
</comment>
<evidence type="ECO:0000313" key="8">
    <source>
        <dbReference type="Proteomes" id="UP000242146"/>
    </source>
</evidence>
<keyword evidence="8" id="KW-1185">Reference proteome</keyword>
<evidence type="ECO:0000256" key="5">
    <source>
        <dbReference type="SAM" id="Phobius"/>
    </source>
</evidence>
<dbReference type="EMBL" id="MCGT01000021">
    <property type="protein sequence ID" value="ORX51312.1"/>
    <property type="molecule type" value="Genomic_DNA"/>
</dbReference>
<dbReference type="GO" id="GO:0016020">
    <property type="term" value="C:membrane"/>
    <property type="evidence" value="ECO:0007669"/>
    <property type="project" value="UniProtKB-SubCell"/>
</dbReference>
<dbReference type="Gene3D" id="1.20.1250.20">
    <property type="entry name" value="MFS general substrate transporter like domains"/>
    <property type="match status" value="2"/>
</dbReference>
<dbReference type="OrthoDB" id="433512at2759"/>
<proteinExistence type="predicted"/>
<dbReference type="InterPro" id="IPR020846">
    <property type="entry name" value="MFS_dom"/>
</dbReference>
<feature type="transmembrane region" description="Helical" evidence="5">
    <location>
        <begin position="364"/>
        <end position="380"/>
    </location>
</feature>
<evidence type="ECO:0000313" key="7">
    <source>
        <dbReference type="EMBL" id="ORX51312.1"/>
    </source>
</evidence>
<dbReference type="SUPFAM" id="SSF103473">
    <property type="entry name" value="MFS general substrate transporter"/>
    <property type="match status" value="1"/>
</dbReference>
<evidence type="ECO:0000256" key="4">
    <source>
        <dbReference type="ARBA" id="ARBA00023136"/>
    </source>
</evidence>
<keyword evidence="3 5" id="KW-1133">Transmembrane helix</keyword>
<keyword evidence="4 5" id="KW-0472">Membrane</keyword>
<dbReference type="InterPro" id="IPR036259">
    <property type="entry name" value="MFS_trans_sf"/>
</dbReference>
<sequence length="527" mass="56902">MAEVTSTAPLESLDNRGFSRHHLKAIFVSGVGFLADQYDLQSINILTTILGYVYYPATGALPTVPQSLLSAAATVGAIIGQVLFGILADKYGRKRMYGIELMIIIVGTIGASLASNTPGGVSVAAILCFWRLFQGIGIGADYPMSATIAAEFSNQSRRGIMLASVFSMQGFGTVSAYIVAIIFLYIFQDTINTDANALDHVWRIVVAFGIVPCIAALYYRLTIPESPRYTLKVLHDKEAAQKDMDAFFNEGGLNTVIRDDDVKYAVHRDESKATWSEFKAYFSKPENFKLLFGTCANWFLIDIAMYGLSLNQSTIIGKIGYGTGATPFDKLSNLIIGNIIIVLAGNLPGYWLSIALIEVIGRRGLQLLGFVMLTIIYVILSAGYHAILDASVGAFVFLYALGYLFINCGPNTTTFIIPVEVYPTRFRATAHGISAACGKVGAAISSFGFSYAVKSSIGVQGNIKTNNQHDGCMLTCTLGILAGCMFLGAVCTFFCTPETKGLKLAEDDQDEFGNTAQETVTVEAKEL</sequence>
<dbReference type="STRING" id="101127.A0A1X2GDK1"/>
<dbReference type="PANTHER" id="PTHR24064">
    <property type="entry name" value="SOLUTE CARRIER FAMILY 22 MEMBER"/>
    <property type="match status" value="1"/>
</dbReference>
<feature type="transmembrane region" description="Helical" evidence="5">
    <location>
        <begin position="290"/>
        <end position="311"/>
    </location>
</feature>
<feature type="transmembrane region" description="Helical" evidence="5">
    <location>
        <begin position="331"/>
        <end position="352"/>
    </location>
</feature>
<dbReference type="PROSITE" id="PS50850">
    <property type="entry name" value="MFS"/>
    <property type="match status" value="1"/>
</dbReference>
<evidence type="ECO:0000256" key="2">
    <source>
        <dbReference type="ARBA" id="ARBA00022692"/>
    </source>
</evidence>
<evidence type="ECO:0000256" key="3">
    <source>
        <dbReference type="ARBA" id="ARBA00022989"/>
    </source>
</evidence>
<organism evidence="7 8">
    <name type="scientific">Hesseltinella vesiculosa</name>
    <dbReference type="NCBI Taxonomy" id="101127"/>
    <lineage>
        <taxon>Eukaryota</taxon>
        <taxon>Fungi</taxon>
        <taxon>Fungi incertae sedis</taxon>
        <taxon>Mucoromycota</taxon>
        <taxon>Mucoromycotina</taxon>
        <taxon>Mucoromycetes</taxon>
        <taxon>Mucorales</taxon>
        <taxon>Cunninghamellaceae</taxon>
        <taxon>Hesseltinella</taxon>
    </lineage>
</organism>
<protein>
    <submittedName>
        <fullName evidence="7">MFS general substrate transporter</fullName>
    </submittedName>
</protein>
<evidence type="ECO:0000256" key="1">
    <source>
        <dbReference type="ARBA" id="ARBA00004141"/>
    </source>
</evidence>
<feature type="transmembrane region" description="Helical" evidence="5">
    <location>
        <begin position="386"/>
        <end position="406"/>
    </location>
</feature>
<keyword evidence="2 5" id="KW-0812">Transmembrane</keyword>
<reference evidence="7 8" key="1">
    <citation type="submission" date="2016-07" db="EMBL/GenBank/DDBJ databases">
        <title>Pervasive Adenine N6-methylation of Active Genes in Fungi.</title>
        <authorList>
            <consortium name="DOE Joint Genome Institute"/>
            <person name="Mondo S.J."/>
            <person name="Dannebaum R.O."/>
            <person name="Kuo R.C."/>
            <person name="Labutti K."/>
            <person name="Haridas S."/>
            <person name="Kuo A."/>
            <person name="Salamov A."/>
            <person name="Ahrendt S.R."/>
            <person name="Lipzen A."/>
            <person name="Sullivan W."/>
            <person name="Andreopoulos W.B."/>
            <person name="Clum A."/>
            <person name="Lindquist E."/>
            <person name="Daum C."/>
            <person name="Ramamoorthy G.K."/>
            <person name="Gryganskyi A."/>
            <person name="Culley D."/>
            <person name="Magnuson J.K."/>
            <person name="James T.Y."/>
            <person name="O'Malley M.A."/>
            <person name="Stajich J.E."/>
            <person name="Spatafora J.W."/>
            <person name="Visel A."/>
            <person name="Grigoriev I.V."/>
        </authorList>
    </citation>
    <scope>NUCLEOTIDE SEQUENCE [LARGE SCALE GENOMIC DNA]</scope>
    <source>
        <strain evidence="7 8">NRRL 3301</strain>
    </source>
</reference>
<accession>A0A1X2GDK1</accession>
<dbReference type="CDD" id="cd17364">
    <property type="entry name" value="MFS_PhT"/>
    <property type="match status" value="1"/>
</dbReference>
<name>A0A1X2GDK1_9FUNG</name>
<dbReference type="InterPro" id="IPR005828">
    <property type="entry name" value="MFS_sugar_transport-like"/>
</dbReference>
<comment type="caution">
    <text evidence="7">The sequence shown here is derived from an EMBL/GenBank/DDBJ whole genome shotgun (WGS) entry which is preliminary data.</text>
</comment>
<dbReference type="AlphaFoldDB" id="A0A1X2GDK1"/>
<feature type="transmembrane region" description="Helical" evidence="5">
    <location>
        <begin position="68"/>
        <end position="88"/>
    </location>
</feature>
<feature type="domain" description="Major facilitator superfamily (MFS) profile" evidence="6">
    <location>
        <begin position="25"/>
        <end position="500"/>
    </location>
</feature>
<evidence type="ECO:0000259" key="6">
    <source>
        <dbReference type="PROSITE" id="PS50850"/>
    </source>
</evidence>
<feature type="transmembrane region" description="Helical" evidence="5">
    <location>
        <begin position="97"/>
        <end position="115"/>
    </location>
</feature>
<dbReference type="InterPro" id="IPR005829">
    <property type="entry name" value="Sugar_transporter_CS"/>
</dbReference>
<dbReference type="Pfam" id="PF00083">
    <property type="entry name" value="Sugar_tr"/>
    <property type="match status" value="1"/>
</dbReference>
<dbReference type="PROSITE" id="PS00217">
    <property type="entry name" value="SUGAR_TRANSPORT_2"/>
    <property type="match status" value="1"/>
</dbReference>
<dbReference type="PROSITE" id="PS00216">
    <property type="entry name" value="SUGAR_TRANSPORT_1"/>
    <property type="match status" value="1"/>
</dbReference>
<feature type="transmembrane region" description="Helical" evidence="5">
    <location>
        <begin position="200"/>
        <end position="219"/>
    </location>
</feature>
<dbReference type="GO" id="GO:0022857">
    <property type="term" value="F:transmembrane transporter activity"/>
    <property type="evidence" value="ECO:0007669"/>
    <property type="project" value="InterPro"/>
</dbReference>